<dbReference type="GO" id="GO:0002758">
    <property type="term" value="P:innate immune response-activating signaling pathway"/>
    <property type="evidence" value="ECO:0007669"/>
    <property type="project" value="UniProtKB-ARBA"/>
</dbReference>
<dbReference type="Gene3D" id="3.80.10.10">
    <property type="entry name" value="Ribonuclease Inhibitor"/>
    <property type="match status" value="3"/>
</dbReference>
<evidence type="ECO:0000259" key="8">
    <source>
        <dbReference type="Pfam" id="PF18052"/>
    </source>
</evidence>
<feature type="domain" description="R13L1/DRL21-like LRR repeat region" evidence="10">
    <location>
        <begin position="694"/>
        <end position="826"/>
    </location>
</feature>
<dbReference type="Gene3D" id="1.10.10.10">
    <property type="entry name" value="Winged helix-like DNA-binding domain superfamily/Winged helix DNA-binding domain"/>
    <property type="match status" value="1"/>
</dbReference>
<reference evidence="12" key="2">
    <citation type="submission" date="2021-05" db="UniProtKB">
        <authorList>
            <consortium name="EnsemblPlants"/>
        </authorList>
    </citation>
    <scope>IDENTIFICATION</scope>
    <source>
        <strain evidence="12">subsp. malaccensis</strain>
    </source>
</reference>
<dbReference type="OrthoDB" id="771937at2759"/>
<dbReference type="Gramene" id="Ma06_t23890.1">
    <property type="protein sequence ID" value="Ma06_p23890.1"/>
    <property type="gene ID" value="Ma06_g23890"/>
</dbReference>
<dbReference type="Pfam" id="PF00931">
    <property type="entry name" value="NB-ARC"/>
    <property type="match status" value="1"/>
</dbReference>
<evidence type="ECO:0000256" key="5">
    <source>
        <dbReference type="ARBA" id="ARBA00022821"/>
    </source>
</evidence>
<feature type="domain" description="NB-ARC" evidence="7">
    <location>
        <begin position="179"/>
        <end position="354"/>
    </location>
</feature>
<dbReference type="GO" id="GO:0043531">
    <property type="term" value="F:ADP binding"/>
    <property type="evidence" value="ECO:0007669"/>
    <property type="project" value="InterPro"/>
</dbReference>
<gene>
    <name evidence="11" type="ORF">GSMUA_170590.1</name>
</gene>
<dbReference type="Proteomes" id="UP000012960">
    <property type="component" value="Unplaced"/>
</dbReference>
<dbReference type="InterPro" id="IPR032675">
    <property type="entry name" value="LRR_dom_sf"/>
</dbReference>
<dbReference type="InterPro" id="IPR002182">
    <property type="entry name" value="NB-ARC"/>
</dbReference>
<dbReference type="Gene3D" id="1.10.8.430">
    <property type="entry name" value="Helical domain of apoptotic protease-activating factors"/>
    <property type="match status" value="1"/>
</dbReference>
<evidence type="ECO:0000259" key="10">
    <source>
        <dbReference type="Pfam" id="PF25019"/>
    </source>
</evidence>
<keyword evidence="6" id="KW-0067">ATP-binding</keyword>
<dbReference type="GO" id="GO:0005524">
    <property type="term" value="F:ATP binding"/>
    <property type="evidence" value="ECO:0007669"/>
    <property type="project" value="UniProtKB-KW"/>
</dbReference>
<dbReference type="Pfam" id="PF23559">
    <property type="entry name" value="WHD_DRP"/>
    <property type="match status" value="1"/>
</dbReference>
<evidence type="ECO:0000256" key="4">
    <source>
        <dbReference type="ARBA" id="ARBA00022741"/>
    </source>
</evidence>
<evidence type="ECO:0000313" key="13">
    <source>
        <dbReference type="Proteomes" id="UP000012960"/>
    </source>
</evidence>
<dbReference type="EMBL" id="HG996471">
    <property type="protein sequence ID" value="CAG1847264.1"/>
    <property type="molecule type" value="Genomic_DNA"/>
</dbReference>
<protein>
    <submittedName>
        <fullName evidence="11">(wild Malaysian banana) hypothetical protein</fullName>
    </submittedName>
</protein>
<dbReference type="GO" id="GO:0009626">
    <property type="term" value="P:plant-type hypersensitive response"/>
    <property type="evidence" value="ECO:0007669"/>
    <property type="project" value="UniProtKB-ARBA"/>
</dbReference>
<dbReference type="InterPro" id="IPR056789">
    <property type="entry name" value="LRR_R13L1-DRL21"/>
</dbReference>
<dbReference type="Gene3D" id="1.20.5.4130">
    <property type="match status" value="1"/>
</dbReference>
<dbReference type="GO" id="GO:0042742">
    <property type="term" value="P:defense response to bacterium"/>
    <property type="evidence" value="ECO:0007669"/>
    <property type="project" value="UniProtKB-ARBA"/>
</dbReference>
<dbReference type="InterPro" id="IPR036388">
    <property type="entry name" value="WH-like_DNA-bd_sf"/>
</dbReference>
<dbReference type="Gene3D" id="3.40.50.300">
    <property type="entry name" value="P-loop containing nucleotide triphosphate hydrolases"/>
    <property type="match status" value="1"/>
</dbReference>
<evidence type="ECO:0000259" key="7">
    <source>
        <dbReference type="Pfam" id="PF00931"/>
    </source>
</evidence>
<dbReference type="InterPro" id="IPR041118">
    <property type="entry name" value="Rx_N"/>
</dbReference>
<dbReference type="InterPro" id="IPR027417">
    <property type="entry name" value="P-loop_NTPase"/>
</dbReference>
<organism evidence="12 13">
    <name type="scientific">Musa acuminata subsp. malaccensis</name>
    <name type="common">Wild banana</name>
    <name type="synonym">Musa malaccensis</name>
    <dbReference type="NCBI Taxonomy" id="214687"/>
    <lineage>
        <taxon>Eukaryota</taxon>
        <taxon>Viridiplantae</taxon>
        <taxon>Streptophyta</taxon>
        <taxon>Embryophyta</taxon>
        <taxon>Tracheophyta</taxon>
        <taxon>Spermatophyta</taxon>
        <taxon>Magnoliopsida</taxon>
        <taxon>Liliopsida</taxon>
        <taxon>Zingiberales</taxon>
        <taxon>Musaceae</taxon>
        <taxon>Musa</taxon>
    </lineage>
</organism>
<dbReference type="EnsemblPlants" id="Ma06_t23890.1">
    <property type="protein sequence ID" value="Ma06_p23890.1"/>
    <property type="gene ID" value="Ma06_g23890"/>
</dbReference>
<comment type="similarity">
    <text evidence="1">Belongs to the disease resistance NB-LRR family.</text>
</comment>
<dbReference type="AlphaFoldDB" id="A0A804JJQ1"/>
<dbReference type="OMA" id="HIRNIVI"/>
<evidence type="ECO:0000259" key="9">
    <source>
        <dbReference type="Pfam" id="PF23559"/>
    </source>
</evidence>
<keyword evidence="13" id="KW-1185">Reference proteome</keyword>
<dbReference type="InterPro" id="IPR042197">
    <property type="entry name" value="Apaf_helical"/>
</dbReference>
<evidence type="ECO:0000256" key="3">
    <source>
        <dbReference type="ARBA" id="ARBA00022737"/>
    </source>
</evidence>
<dbReference type="Pfam" id="PF18052">
    <property type="entry name" value="Rx_N"/>
    <property type="match status" value="1"/>
</dbReference>
<dbReference type="FunFam" id="1.10.10.10:FF:000322">
    <property type="entry name" value="Probable disease resistance protein At1g63360"/>
    <property type="match status" value="1"/>
</dbReference>
<sequence>MSTALTIGGWFAQGFIQALLDKASDSAVQQLAKRGGLQDDLRKLQTILYTTSVMVDTADMRYEKNPNLRKLMKQLKDAAYDAEDLLDELECQALKQKIQNGGEQASDLFSLAFNTSGYDAGTKLREIQGNLSEITANMKYTMELLNLHDPGRRSNMKLPCRETSSFLTETRVYGRDRELEKVVELLSTSVEKSEPDINNLCVLPLLGIGGIGKTTLAQFVYNDATVRKHFQLKIWVCVSDSFDVKRLTKEIIESVTNEKQSDLMNLDTLQVILKVKIASKRFLLVLDDVWSVDTHGLDEWQKLCAPLRFGAQGSMVMVTTRDLRIASIVGTMKEILLDGLEDDDYWELFKKCAFGSLNPEEHPELEAIGRKIAGKLKGSPLAAKTIGSLLRSNANKGYWRTTMESEVWELPQDENGVLSVLRLSYRYLPGHLKQCFTFCSLFPKAHEFYQDQLIQIWMAEGYITPEENKTVEDVGRSYVCELVNRSFFQASADGDYYVMHDLVHDLAQYISVEECYRISDGKSKRIRSMIRHLSAELTDGTKLMEFSGYEKLRTLMINCNRSRFLCWPRVESCLLPRDMLKRLRSIHVLVLQNCGLPELPETIGDLIHLRYLDVSYNAGIQRLPDALFGLYNLQALLLWDCQLQRLPKGMSNLINLRHLSASYEIVSEIYEVGKLTSLQELSAFRVLKDHGHRLAELKGLTQLHGTLRITNLENVESREEAAKAKLSNKEYIDALELEWASDDDGSSSDDNETPVEEGEILEGLQPHHALKCLRITGYHSARSPGWLKAQVLSNLESVILENCRTWEDLSCIGQLPNLKVLHIMGMPSVKKIGHELFGPQGRCFLRLEEVVLRDMPALEEWSWIEGRMLFPSLRKLEVRKCPELLILPLLPPPLTELELRQVGLAQLSGSREGINGSGRTSVNPSDAEEELLSYHLPHINSIKISECGELLWLPVKRLKDLTSLEDLSILGCPKLMSTRRDEDIIDPLLPPSIKQLELTDCGNLGKSLPGCLHNLTSLTQLLIRDCPCVVSLPVEALLRLEQLEILTVMHCIELISIEGLGVLKSLQGLRISGCPKLLVNEAGDEQGEGLSLVDLEIDDTALLKLSPLRNTLPSIRNLTISSSPQAVMFDGEEQELLRSFTDLKLLEFFSCKNLRSLPTELHALPSLQDLHVYYCPQIQSLPEMGLPTSLKNLQFDCCHPTLTEQLEKHLVKMKISGRFNGDY</sequence>
<dbReference type="FunCoup" id="A0A804JJQ1">
    <property type="interactions" value="9"/>
</dbReference>
<proteinExistence type="inferred from homology"/>
<dbReference type="SUPFAM" id="SSF52540">
    <property type="entry name" value="P-loop containing nucleoside triphosphate hydrolases"/>
    <property type="match status" value="1"/>
</dbReference>
<evidence type="ECO:0000256" key="1">
    <source>
        <dbReference type="ARBA" id="ARBA00008894"/>
    </source>
</evidence>
<dbReference type="InterPro" id="IPR058922">
    <property type="entry name" value="WHD_DRP"/>
</dbReference>
<evidence type="ECO:0000256" key="6">
    <source>
        <dbReference type="ARBA" id="ARBA00022840"/>
    </source>
</evidence>
<evidence type="ECO:0000256" key="2">
    <source>
        <dbReference type="ARBA" id="ARBA00022614"/>
    </source>
</evidence>
<name>A0A804JJQ1_MUSAM</name>
<keyword evidence="5" id="KW-0611">Plant defense</keyword>
<reference evidence="11" key="1">
    <citation type="submission" date="2021-03" db="EMBL/GenBank/DDBJ databases">
        <authorList>
            <consortium name="Genoscope - CEA"/>
            <person name="William W."/>
        </authorList>
    </citation>
    <scope>NUCLEOTIDE SEQUENCE</scope>
    <source>
        <strain evidence="11">Doubled-haploid Pahang</strain>
    </source>
</reference>
<dbReference type="PANTHER" id="PTHR36766">
    <property type="entry name" value="PLANT BROAD-SPECTRUM MILDEW RESISTANCE PROTEIN RPW8"/>
    <property type="match status" value="1"/>
</dbReference>
<keyword evidence="3" id="KW-0677">Repeat</keyword>
<feature type="domain" description="Disease resistance N-terminal" evidence="8">
    <location>
        <begin position="15"/>
        <end position="102"/>
    </location>
</feature>
<evidence type="ECO:0000313" key="11">
    <source>
        <dbReference type="EMBL" id="CAG1847264.1"/>
    </source>
</evidence>
<keyword evidence="4" id="KW-0547">Nucleotide-binding</keyword>
<dbReference type="SUPFAM" id="SSF52058">
    <property type="entry name" value="L domain-like"/>
    <property type="match status" value="2"/>
</dbReference>
<accession>A0A804JJQ1</accession>
<evidence type="ECO:0000313" key="12">
    <source>
        <dbReference type="EnsemblPlants" id="Ma06_p23890.1"/>
    </source>
</evidence>
<dbReference type="PRINTS" id="PR00364">
    <property type="entry name" value="DISEASERSIST"/>
</dbReference>
<keyword evidence="2" id="KW-0433">Leucine-rich repeat</keyword>
<dbReference type="Pfam" id="PF25019">
    <property type="entry name" value="LRR_R13L1-DRL21"/>
    <property type="match status" value="1"/>
</dbReference>
<dbReference type="PANTHER" id="PTHR36766:SF40">
    <property type="entry name" value="DISEASE RESISTANCE PROTEIN RGA3"/>
    <property type="match status" value="1"/>
</dbReference>
<feature type="domain" description="Disease resistance protein winged helix" evidence="9">
    <location>
        <begin position="441"/>
        <end position="507"/>
    </location>
</feature>